<protein>
    <submittedName>
        <fullName evidence="1">Uncharacterized protein</fullName>
    </submittedName>
</protein>
<sequence length="73" mass="8322">MLAAAHGLPPLPPTVNGGVMYQEEIISDLTKRFRERHFAIPHSEWNFQIKSKSRFFLAINLINLFSIANPLDT</sequence>
<evidence type="ECO:0000313" key="2">
    <source>
        <dbReference type="Proteomes" id="UP000479000"/>
    </source>
</evidence>
<evidence type="ECO:0000313" key="1">
    <source>
        <dbReference type="EMBL" id="CAA9994720.1"/>
    </source>
</evidence>
<dbReference type="EMBL" id="CADCXU010002419">
    <property type="protein sequence ID" value="CAA9994720.1"/>
    <property type="molecule type" value="Genomic_DNA"/>
</dbReference>
<gene>
    <name evidence="1" type="ORF">NTEN_LOCUS1536</name>
</gene>
<keyword evidence="2" id="KW-1185">Reference proteome</keyword>
<proteinExistence type="predicted"/>
<accession>A0A6H5FYS3</accession>
<dbReference type="Proteomes" id="UP000479000">
    <property type="component" value="Unassembled WGS sequence"/>
</dbReference>
<dbReference type="OrthoDB" id="6381584at2759"/>
<name>A0A6H5FYS3_9HEMI</name>
<dbReference type="AlphaFoldDB" id="A0A6H5FYS3"/>
<reference evidence="1 2" key="1">
    <citation type="submission" date="2020-02" db="EMBL/GenBank/DDBJ databases">
        <authorList>
            <person name="Ferguson B K."/>
        </authorList>
    </citation>
    <scope>NUCLEOTIDE SEQUENCE [LARGE SCALE GENOMIC DNA]</scope>
</reference>
<organism evidence="1 2">
    <name type="scientific">Nesidiocoris tenuis</name>
    <dbReference type="NCBI Taxonomy" id="355587"/>
    <lineage>
        <taxon>Eukaryota</taxon>
        <taxon>Metazoa</taxon>
        <taxon>Ecdysozoa</taxon>
        <taxon>Arthropoda</taxon>
        <taxon>Hexapoda</taxon>
        <taxon>Insecta</taxon>
        <taxon>Pterygota</taxon>
        <taxon>Neoptera</taxon>
        <taxon>Paraneoptera</taxon>
        <taxon>Hemiptera</taxon>
        <taxon>Heteroptera</taxon>
        <taxon>Panheteroptera</taxon>
        <taxon>Cimicomorpha</taxon>
        <taxon>Miridae</taxon>
        <taxon>Dicyphina</taxon>
        <taxon>Nesidiocoris</taxon>
    </lineage>
</organism>